<evidence type="ECO:0000313" key="8">
    <source>
        <dbReference type="Proteomes" id="UP001075704"/>
    </source>
</evidence>
<evidence type="ECO:0000256" key="3">
    <source>
        <dbReference type="ARBA" id="ARBA00022763"/>
    </source>
</evidence>
<dbReference type="CDD" id="cd00221">
    <property type="entry name" value="Vsr"/>
    <property type="match status" value="1"/>
</dbReference>
<keyword evidence="3" id="KW-0227">DNA damage</keyword>
<dbReference type="Gene3D" id="3.40.960.10">
    <property type="entry name" value="VSR Endonuclease"/>
    <property type="match status" value="1"/>
</dbReference>
<dbReference type="RefSeq" id="WP_250708866.1">
    <property type="nucleotide sequence ID" value="NZ_JAGJGZ010000006.1"/>
</dbReference>
<dbReference type="GO" id="GO:0016787">
    <property type="term" value="F:hydrolase activity"/>
    <property type="evidence" value="ECO:0007669"/>
    <property type="project" value="UniProtKB-KW"/>
</dbReference>
<accession>A0ABD4VTI1</accession>
<dbReference type="Proteomes" id="UP001075704">
    <property type="component" value="Unassembled WGS sequence"/>
</dbReference>
<dbReference type="Pfam" id="PF03852">
    <property type="entry name" value="Vsr"/>
    <property type="match status" value="1"/>
</dbReference>
<gene>
    <name evidence="7" type="ORF">O1422_11415</name>
</gene>
<evidence type="ECO:0000313" key="7">
    <source>
        <dbReference type="EMBL" id="MCZ2654768.1"/>
    </source>
</evidence>
<dbReference type="GO" id="GO:0004519">
    <property type="term" value="F:endonuclease activity"/>
    <property type="evidence" value="ECO:0007669"/>
    <property type="project" value="UniProtKB-KW"/>
</dbReference>
<evidence type="ECO:0000256" key="6">
    <source>
        <dbReference type="ARBA" id="ARBA00029466"/>
    </source>
</evidence>
<sequence length="174" mass="20951">MSDKMTPEQRHRCMSHIRSKNTKPEMLVRRYLFAHGFRYRIHVRNLPGKPDIVLRKYRTVIFVNGCFWHGHEGCNSYSFPKSNVEFWRSKIKRNCERDLQEATALRSMGWHIIRVWECQLKPKVRTTTLTSLEYTLNRIFLMNHESKETEMKPYKELQPEMSIAAEDIVNYRKD</sequence>
<comment type="similarity">
    <text evidence="6">Belongs to the Vsr family.</text>
</comment>
<comment type="caution">
    <text evidence="7">The sequence shown here is derived from an EMBL/GenBank/DDBJ whole genome shotgun (WGS) entry which is preliminary data.</text>
</comment>
<keyword evidence="4" id="KW-0378">Hydrolase</keyword>
<dbReference type="NCBIfam" id="TIGR00632">
    <property type="entry name" value="vsr"/>
    <property type="match status" value="1"/>
</dbReference>
<organism evidence="7 8">
    <name type="scientific">Bacteroides fragilis</name>
    <dbReference type="NCBI Taxonomy" id="817"/>
    <lineage>
        <taxon>Bacteria</taxon>
        <taxon>Pseudomonadati</taxon>
        <taxon>Bacteroidota</taxon>
        <taxon>Bacteroidia</taxon>
        <taxon>Bacteroidales</taxon>
        <taxon>Bacteroidaceae</taxon>
        <taxon>Bacteroides</taxon>
    </lineage>
</organism>
<dbReference type="SUPFAM" id="SSF52980">
    <property type="entry name" value="Restriction endonuclease-like"/>
    <property type="match status" value="1"/>
</dbReference>
<proteinExistence type="inferred from homology"/>
<dbReference type="EMBL" id="JAPUAC010000007">
    <property type="protein sequence ID" value="MCZ2654768.1"/>
    <property type="molecule type" value="Genomic_DNA"/>
</dbReference>
<dbReference type="GO" id="GO:0006281">
    <property type="term" value="P:DNA repair"/>
    <property type="evidence" value="ECO:0007669"/>
    <property type="project" value="UniProtKB-KW"/>
</dbReference>
<dbReference type="AlphaFoldDB" id="A0ABD4VTI1"/>
<keyword evidence="1" id="KW-0540">Nuclease</keyword>
<keyword evidence="5" id="KW-0234">DNA repair</keyword>
<evidence type="ECO:0000256" key="5">
    <source>
        <dbReference type="ARBA" id="ARBA00023204"/>
    </source>
</evidence>
<evidence type="ECO:0000256" key="1">
    <source>
        <dbReference type="ARBA" id="ARBA00022722"/>
    </source>
</evidence>
<evidence type="ECO:0000256" key="2">
    <source>
        <dbReference type="ARBA" id="ARBA00022759"/>
    </source>
</evidence>
<protein>
    <submittedName>
        <fullName evidence="7">Very short patch repair endonuclease</fullName>
    </submittedName>
</protein>
<dbReference type="InterPro" id="IPR011335">
    <property type="entry name" value="Restrct_endonuc-II-like"/>
</dbReference>
<reference evidence="7" key="1">
    <citation type="submission" date="2022-12" db="EMBL/GenBank/DDBJ databases">
        <title>Development of a Multilocus Sequence Typing Scheme for Bacteroides fragilis Based on Whole Genome Sequencing Data and Clinical Application.</title>
        <authorList>
            <person name="Nielsen F.D."/>
            <person name="Justesen U.S."/>
        </authorList>
    </citation>
    <scope>NUCLEOTIDE SEQUENCE</scope>
    <source>
        <strain evidence="7">BF_BC_ODE_DK_2015_2</strain>
    </source>
</reference>
<evidence type="ECO:0000256" key="4">
    <source>
        <dbReference type="ARBA" id="ARBA00022801"/>
    </source>
</evidence>
<dbReference type="InterPro" id="IPR004603">
    <property type="entry name" value="DNA_mismatch_endonuc_vsr"/>
</dbReference>
<name>A0ABD4VTI1_BACFG</name>
<keyword evidence="2 7" id="KW-0255">Endonuclease</keyword>